<feature type="compositionally biased region" description="Low complexity" evidence="1">
    <location>
        <begin position="1934"/>
        <end position="1966"/>
    </location>
</feature>
<dbReference type="InterPro" id="IPR046780">
    <property type="entry name" value="aBig_2"/>
</dbReference>
<keyword evidence="2" id="KW-0812">Transmembrane</keyword>
<gene>
    <name evidence="4" type="ORF">K8V16_01105</name>
</gene>
<reference evidence="4" key="2">
    <citation type="submission" date="2021-09" db="EMBL/GenBank/DDBJ databases">
        <authorList>
            <person name="Gilroy R."/>
        </authorList>
    </citation>
    <scope>NUCLEOTIDE SEQUENCE</scope>
    <source>
        <strain evidence="4">USAMLcec12-2067</strain>
    </source>
</reference>
<sequence length="2048" mass="213541">MAKIQDEQDSGSAYSQKSGALSAGDTLWANVYASSYGSVIPHEDSWMYQWYAGGKSSDKDDYAPIEGAVSQSLEITEDFVARYAGKYLVVKVEVEGRTLWAPLASYGDSINQNYLPGPIMKEGQAELYSVELDNDEPSVGDILAATAYISWNTPVGDDVDVSYAWAVGDSRSGSFTPLPGETGSTLALTEEHQGKYIQVTASAGVNEESAVTSEAVMAKGAVKLSGVELEEPASLEIGQTLVAKAYKGSSWSPEYVTEGVSYTWKYADGAPGYSSNWTVIEGQNSSTFVVTDEYVGKSISVSASAGANTVDFGYPYGYGPFKLEGQVDIYSVAIKNDATGNSVFSVGDTAHAYAREKGAATGVYVDASKLNFQWMKSADGEAFEDVPGATSETLELDGSFEGCYLRCKVSSKIGESEYVGRVTLPVAAAGSINITSVTLDKTGKVSVGDTLTATARDASGDVTDNERVSWSWYCGDSAYSTDCKVEGATGNTLVITDDLLGAYVEVRADGGFGEEDSAAAGPVVAPGAVELYQVEVDGEARVGATLTATAYKENSYTEVSDADTVAYQWQYAESSTTSDSAFSDIEGATERTCVVGADMQGRYLRVKAVSDGTVVSTEKPYYGTTQPVDPLGPVMLAGQYALSSVKLSSSGQGMQVGSVITPKAQVKDGYREEDAPADAQLTYTWKVADSADGPFSDLDGGYDPATGALSLADDMRGRYLKVEASALGNTVSSAAYRVVGAGEYDLLRVTTTPQINSSLTQLFTGDEVRARVQARNLESESYGDDVTDEVTVQWYAADSADGPFRELEGADAAALVIPDEAAGTYLKVVAESGGSAVELVAATPVIDADSLAGIAAKLQDEGWRPEPVFGRDTNVNDLLAAKLADMGASGVEVRTTAVEFASTLDAVTVGVSCADDDTNGAISFANYLPEKASGWISSLTLPRSADIEFSLSREGEGSVSYEPQSRTVIPWDEEAVRATLESAAENLAIAFAEGDSAEAVTKDVTLPHEISGVSWSKVSWDSESDAVEVEGYSWDDESTGRVTRSAFDQRATLVATVGFSGSDIPETVCEKRFDLVIKGDPEQVAAEKQELQKKVDAAFVAGNITEQGTGAAVELGAVSADLQLPRTHAIGIDGADYTVEYTASSDALVPNGYAAQVYRGLPGTEPQTVELTLTVTSKDNPAVSASKMLQVTVLPLTEEEIEAEAALMEEAKALFYEGIANGQPQDAVAGDLHAFQKVYRGEDGAVAWTYDRGATDAVRGGIVPTDIDPAHPSEQWNLFRSSNASVIAHETLRLVQQPNYNTPLTVEACLTSVGYARYAERYADDPTWGATFAALSRQKVSALFTVAGTTGEDDPNAGEAFATSVKVIGRDGATFMPAAEFKATDGQTAWDATVGAFARMGYAYRGSGLLVSVTDPAGNTLGGSSSDWTLFINGEYSQLYAHNYYLEPGDAVTWVYGSASLPSGDVEVDPDAVRPDWEAQWPGYGNSGAGSAVVEAPTPTEGAEVKWAFDYNEYAGADPAAGSFASASEPLIAGGRVFLAVNDRLVALDAETGETLAEAQLAASVSYTSRPVYADGVVVVALDGGRVQALTADALATVWVTDAVSDLAQSSFTLSVRDGYVYVGTVDVASDENWNTVYNNGTFTRISLATGAISWRHVEADEGYYWSGAAFAGGFAVVSTSAGTVQSFDVGTGEVVSSVALGAIVNADCVASADGTQVYVVSNDGMLHVLGLSANGALSKEREVALGLASSTCAPTVWGDTLFVGGALGEAEGFASALAVVDLATMEVQLVTRADGAALPTGGIKGAPLVSVQDGDTYVYFTYNSAAGNYPDYTSGGGVYVYRVGDAEASLLFDATGEYANYCDSPVIADEQGNLYYINDSGHLIALKAAQRQPEPDPEPAPPVPEPEPVPEPGPAPTPGPQPGQDPLAPGGKTPAAPSAQSPAATSTATPAKADAADGDGAANEGSADDDTAARAVAPLSARSGEAGDDAGEQTEGADADDAAAGLFSGALPVLPLVGLAVGACGLAGVIVWAVRSRRKGEEDGAGR</sequence>
<keyword evidence="2" id="KW-1133">Transmembrane helix</keyword>
<reference evidence="4" key="1">
    <citation type="journal article" date="2021" name="PeerJ">
        <title>Extensive microbial diversity within the chicken gut microbiome revealed by metagenomics and culture.</title>
        <authorList>
            <person name="Gilroy R."/>
            <person name="Ravi A."/>
            <person name="Getino M."/>
            <person name="Pursley I."/>
            <person name="Horton D.L."/>
            <person name="Alikhan N.F."/>
            <person name="Baker D."/>
            <person name="Gharbi K."/>
            <person name="Hall N."/>
            <person name="Watson M."/>
            <person name="Adriaenssens E.M."/>
            <person name="Foster-Nyarko E."/>
            <person name="Jarju S."/>
            <person name="Secka A."/>
            <person name="Antonio M."/>
            <person name="Oren A."/>
            <person name="Chaudhuri R.R."/>
            <person name="La Ragione R."/>
            <person name="Hildebrand F."/>
            <person name="Pallen M.J."/>
        </authorList>
    </citation>
    <scope>NUCLEOTIDE SEQUENCE</scope>
    <source>
        <strain evidence="4">USAMLcec12-2067</strain>
    </source>
</reference>
<comment type="caution">
    <text evidence="4">The sequence shown here is derived from an EMBL/GenBank/DDBJ whole genome shotgun (WGS) entry which is preliminary data.</text>
</comment>
<evidence type="ECO:0000313" key="5">
    <source>
        <dbReference type="Proteomes" id="UP000789325"/>
    </source>
</evidence>
<dbReference type="SMART" id="SM00564">
    <property type="entry name" value="PQQ"/>
    <property type="match status" value="4"/>
</dbReference>
<evidence type="ECO:0000313" key="4">
    <source>
        <dbReference type="EMBL" id="HJH42377.1"/>
    </source>
</evidence>
<feature type="compositionally biased region" description="Acidic residues" evidence="1">
    <location>
        <begin position="1987"/>
        <end position="1999"/>
    </location>
</feature>
<evidence type="ECO:0000256" key="2">
    <source>
        <dbReference type="SAM" id="Phobius"/>
    </source>
</evidence>
<dbReference type="InterPro" id="IPR015943">
    <property type="entry name" value="WD40/YVTN_repeat-like_dom_sf"/>
</dbReference>
<dbReference type="Gene3D" id="2.130.10.10">
    <property type="entry name" value="YVTN repeat-like/Quinoprotein amine dehydrogenase"/>
    <property type="match status" value="1"/>
</dbReference>
<protein>
    <recommendedName>
        <fullName evidence="3">Atrophied bacterial Ig domain-containing protein</fullName>
    </recommendedName>
</protein>
<dbReference type="Pfam" id="PF20578">
    <property type="entry name" value="aBig_2"/>
    <property type="match status" value="1"/>
</dbReference>
<dbReference type="InterPro" id="IPR018391">
    <property type="entry name" value="PQQ_b-propeller_rpt"/>
</dbReference>
<proteinExistence type="predicted"/>
<feature type="transmembrane region" description="Helical" evidence="2">
    <location>
        <begin position="2014"/>
        <end position="2035"/>
    </location>
</feature>
<accession>A0A9D3ACE5</accession>
<organism evidence="4 5">
    <name type="scientific">Rubneribacter badeniensis</name>
    <dbReference type="NCBI Taxonomy" id="2070688"/>
    <lineage>
        <taxon>Bacteria</taxon>
        <taxon>Bacillati</taxon>
        <taxon>Actinomycetota</taxon>
        <taxon>Coriobacteriia</taxon>
        <taxon>Eggerthellales</taxon>
        <taxon>Eggerthellaceae</taxon>
        <taxon>Rubneribacter</taxon>
    </lineage>
</organism>
<dbReference type="SUPFAM" id="SSF50998">
    <property type="entry name" value="Quinoprotein alcohol dehydrogenase-like"/>
    <property type="match status" value="2"/>
</dbReference>
<feature type="region of interest" description="Disordered" evidence="1">
    <location>
        <begin position="1890"/>
        <end position="1999"/>
    </location>
</feature>
<name>A0A9D3ACE5_9ACTN</name>
<dbReference type="Proteomes" id="UP000789325">
    <property type="component" value="Unassembled WGS sequence"/>
</dbReference>
<evidence type="ECO:0000256" key="1">
    <source>
        <dbReference type="SAM" id="MobiDB-lite"/>
    </source>
</evidence>
<feature type="compositionally biased region" description="Pro residues" evidence="1">
    <location>
        <begin position="1899"/>
        <end position="1924"/>
    </location>
</feature>
<dbReference type="Gene3D" id="2.60.40.2700">
    <property type="match status" value="5"/>
</dbReference>
<feature type="domain" description="Atrophied bacterial Ig" evidence="3">
    <location>
        <begin position="982"/>
        <end position="1058"/>
    </location>
</feature>
<dbReference type="EMBL" id="DYZL01000023">
    <property type="protein sequence ID" value="HJH42377.1"/>
    <property type="molecule type" value="Genomic_DNA"/>
</dbReference>
<evidence type="ECO:0000259" key="3">
    <source>
        <dbReference type="Pfam" id="PF20578"/>
    </source>
</evidence>
<dbReference type="InterPro" id="IPR011047">
    <property type="entry name" value="Quinoprotein_ADH-like_sf"/>
</dbReference>
<keyword evidence="2" id="KW-0472">Membrane</keyword>